<comment type="caution">
    <text evidence="9">The sequence shown here is derived from an EMBL/GenBank/DDBJ whole genome shotgun (WGS) entry which is preliminary data.</text>
</comment>
<dbReference type="CDD" id="cd17330">
    <property type="entry name" value="MFS_SLC46_TetA_like"/>
    <property type="match status" value="1"/>
</dbReference>
<evidence type="ECO:0000256" key="1">
    <source>
        <dbReference type="ARBA" id="ARBA00004141"/>
    </source>
</evidence>
<dbReference type="SUPFAM" id="SSF103473">
    <property type="entry name" value="MFS general substrate transporter"/>
    <property type="match status" value="1"/>
</dbReference>
<dbReference type="PROSITE" id="PS50850">
    <property type="entry name" value="MFS"/>
    <property type="match status" value="1"/>
</dbReference>
<dbReference type="PANTHER" id="PTHR23504">
    <property type="entry name" value="MAJOR FACILITATOR SUPERFAMILY DOMAIN-CONTAINING PROTEIN 10"/>
    <property type="match status" value="1"/>
</dbReference>
<feature type="transmembrane region" description="Helical" evidence="7">
    <location>
        <begin position="164"/>
        <end position="185"/>
    </location>
</feature>
<keyword evidence="4 7" id="KW-1133">Transmembrane helix</keyword>
<dbReference type="InterPro" id="IPR036259">
    <property type="entry name" value="MFS_trans_sf"/>
</dbReference>
<accession>A0ABP0QXW3</accession>
<gene>
    <name evidence="9" type="ORF">CCMP2556_LOCUS43989</name>
</gene>
<dbReference type="PRINTS" id="PR01035">
    <property type="entry name" value="TCRTETA"/>
</dbReference>
<dbReference type="EMBL" id="CAXAMN010025006">
    <property type="protein sequence ID" value="CAK9091762.1"/>
    <property type="molecule type" value="Genomic_DNA"/>
</dbReference>
<dbReference type="PROSITE" id="PS00216">
    <property type="entry name" value="SUGAR_TRANSPORT_1"/>
    <property type="match status" value="1"/>
</dbReference>
<dbReference type="InterPro" id="IPR020846">
    <property type="entry name" value="MFS_dom"/>
</dbReference>
<feature type="transmembrane region" description="Helical" evidence="7">
    <location>
        <begin position="279"/>
        <end position="303"/>
    </location>
</feature>
<dbReference type="InterPro" id="IPR005829">
    <property type="entry name" value="Sugar_transporter_CS"/>
</dbReference>
<feature type="transmembrane region" description="Helical" evidence="7">
    <location>
        <begin position="107"/>
        <end position="127"/>
    </location>
</feature>
<evidence type="ECO:0000313" key="10">
    <source>
        <dbReference type="Proteomes" id="UP001642484"/>
    </source>
</evidence>
<evidence type="ECO:0000256" key="5">
    <source>
        <dbReference type="ARBA" id="ARBA00023136"/>
    </source>
</evidence>
<evidence type="ECO:0000256" key="6">
    <source>
        <dbReference type="SAM" id="MobiDB-lite"/>
    </source>
</evidence>
<feature type="transmembrane region" description="Helical" evidence="7">
    <location>
        <begin position="437"/>
        <end position="456"/>
    </location>
</feature>
<evidence type="ECO:0000259" key="8">
    <source>
        <dbReference type="PROSITE" id="PS50850"/>
    </source>
</evidence>
<sequence>CEPFRVSEPFLARARGFGQGRRWPRLRRGTPGEMPKVSRGAIWTMYLIVLMDMLNFGIVFPLLPSIAEEFNASAMQVGSLATFFSVAQVIFTPVLGWASDKFGRRPVLLIAVAGTTASTVLTGAAWNFTIMCVARAINGASGGTVGIANAYIADVTNSIEKPTYISYLQACNSVGIIIGPALGGALSRWGFALPCYVSAALSGLNFLVALFFLVEPRSSQREAAVNLTHPTPDEGAQEGTTGTGIHENVHSAVGSNARLRTRASSVDTGLDYIPCSAGLLFAAGFLFMLGFASFESVTGYYLMDRLFNHNKETSGQFYGLLFTIAGIAMLLTALFIYKPLLGCIGEFPTVALGGVFRCAGFLGMSFATSPVLFACAAIVQVVGGNLISPTTSSLLTTICSKKIYGKALGYQQSFQSVARIFAPTIFGYLYDHYDQRLTFWINAATTVIAVPLILAVPRPASPMNAQEVEQNCDSLERQKSVPPTLPSLEGTEHHPTLRRQLSRSATESHQSQSLQPVVEDA</sequence>
<dbReference type="PANTHER" id="PTHR23504:SF15">
    <property type="entry name" value="MAJOR FACILITATOR SUPERFAMILY (MFS) PROFILE DOMAIN-CONTAINING PROTEIN"/>
    <property type="match status" value="1"/>
</dbReference>
<proteinExistence type="predicted"/>
<feature type="region of interest" description="Disordered" evidence="6">
    <location>
        <begin position="472"/>
        <end position="521"/>
    </location>
</feature>
<feature type="transmembrane region" description="Helical" evidence="7">
    <location>
        <begin position="315"/>
        <end position="337"/>
    </location>
</feature>
<comment type="subcellular location">
    <subcellularLocation>
        <location evidence="1">Membrane</location>
        <topology evidence="1">Multi-pass membrane protein</topology>
    </subcellularLocation>
</comment>
<dbReference type="Proteomes" id="UP001642484">
    <property type="component" value="Unassembled WGS sequence"/>
</dbReference>
<feature type="compositionally biased region" description="Polar residues" evidence="6">
    <location>
        <begin position="502"/>
        <end position="515"/>
    </location>
</feature>
<keyword evidence="10" id="KW-1185">Reference proteome</keyword>
<evidence type="ECO:0000313" key="9">
    <source>
        <dbReference type="EMBL" id="CAK9091762.1"/>
    </source>
</evidence>
<organism evidence="9 10">
    <name type="scientific">Durusdinium trenchii</name>
    <dbReference type="NCBI Taxonomy" id="1381693"/>
    <lineage>
        <taxon>Eukaryota</taxon>
        <taxon>Sar</taxon>
        <taxon>Alveolata</taxon>
        <taxon>Dinophyceae</taxon>
        <taxon>Suessiales</taxon>
        <taxon>Symbiodiniaceae</taxon>
        <taxon>Durusdinium</taxon>
    </lineage>
</organism>
<keyword evidence="3 7" id="KW-0812">Transmembrane</keyword>
<feature type="transmembrane region" description="Helical" evidence="7">
    <location>
        <begin position="358"/>
        <end position="382"/>
    </location>
</feature>
<feature type="transmembrane region" description="Helical" evidence="7">
    <location>
        <begin position="43"/>
        <end position="63"/>
    </location>
</feature>
<feature type="domain" description="Major facilitator superfamily (MFS) profile" evidence="8">
    <location>
        <begin position="41"/>
        <end position="461"/>
    </location>
</feature>
<evidence type="ECO:0000256" key="4">
    <source>
        <dbReference type="ARBA" id="ARBA00022989"/>
    </source>
</evidence>
<dbReference type="InterPro" id="IPR001958">
    <property type="entry name" value="Tet-R_TetA/multi-R_MdtG-like"/>
</dbReference>
<protein>
    <recommendedName>
        <fullName evidence="8">Major facilitator superfamily (MFS) profile domain-containing protein</fullName>
    </recommendedName>
</protein>
<keyword evidence="2" id="KW-0813">Transport</keyword>
<evidence type="ECO:0000256" key="2">
    <source>
        <dbReference type="ARBA" id="ARBA00022448"/>
    </source>
</evidence>
<feature type="non-terminal residue" evidence="9">
    <location>
        <position position="1"/>
    </location>
</feature>
<dbReference type="Gene3D" id="1.20.1250.20">
    <property type="entry name" value="MFS general substrate transporter like domains"/>
    <property type="match status" value="1"/>
</dbReference>
<keyword evidence="5 7" id="KW-0472">Membrane</keyword>
<name>A0ABP0QXW3_9DINO</name>
<evidence type="ECO:0000256" key="3">
    <source>
        <dbReference type="ARBA" id="ARBA00022692"/>
    </source>
</evidence>
<dbReference type="InterPro" id="IPR011701">
    <property type="entry name" value="MFS"/>
</dbReference>
<evidence type="ECO:0000256" key="7">
    <source>
        <dbReference type="SAM" id="Phobius"/>
    </source>
</evidence>
<feature type="transmembrane region" description="Helical" evidence="7">
    <location>
        <begin position="191"/>
        <end position="214"/>
    </location>
</feature>
<feature type="transmembrane region" description="Helical" evidence="7">
    <location>
        <begin position="75"/>
        <end position="95"/>
    </location>
</feature>
<reference evidence="9 10" key="1">
    <citation type="submission" date="2024-02" db="EMBL/GenBank/DDBJ databases">
        <authorList>
            <person name="Chen Y."/>
            <person name="Shah S."/>
            <person name="Dougan E. K."/>
            <person name="Thang M."/>
            <person name="Chan C."/>
        </authorList>
    </citation>
    <scope>NUCLEOTIDE SEQUENCE [LARGE SCALE GENOMIC DNA]</scope>
</reference>
<dbReference type="Pfam" id="PF07690">
    <property type="entry name" value="MFS_1"/>
    <property type="match status" value="1"/>
</dbReference>